<sequence>MLGVAGLVNAARAGNVVISSSIGNGVGDDKLVYTYVPTMIEYYLREKPLLANVDTYRCWLDEEREEVLDRLKELVLKPVEGSGATASCSARTRRTRSWPRSARRFVTIRVAGSRSR</sequence>
<evidence type="ECO:0000313" key="2">
    <source>
        <dbReference type="EMBL" id="EUA87599.1"/>
    </source>
</evidence>
<dbReference type="EMBL" id="JAOL01000160">
    <property type="protein sequence ID" value="EUA87599.1"/>
    <property type="molecule type" value="Genomic_DNA"/>
</dbReference>
<dbReference type="Pfam" id="PF04174">
    <property type="entry name" value="CP_ATPgrasp_1"/>
    <property type="match status" value="1"/>
</dbReference>
<evidence type="ECO:0000313" key="3">
    <source>
        <dbReference type="Proteomes" id="UP000020681"/>
    </source>
</evidence>
<comment type="caution">
    <text evidence="2">The sequence shown here is derived from an EMBL/GenBank/DDBJ whole genome shotgun (WGS) entry which is preliminary data.</text>
</comment>
<dbReference type="PANTHER" id="PTHR34595">
    <property type="entry name" value="BLR5612 PROTEIN"/>
    <property type="match status" value="1"/>
</dbReference>
<dbReference type="Proteomes" id="UP000020681">
    <property type="component" value="Unassembled WGS sequence"/>
</dbReference>
<gene>
    <name evidence="2" type="ORF">I551_5971</name>
</gene>
<evidence type="ECO:0000259" key="1">
    <source>
        <dbReference type="Pfam" id="PF04174"/>
    </source>
</evidence>
<dbReference type="InterPro" id="IPR051680">
    <property type="entry name" value="ATP-dep_Glu-Cys_Ligase-2"/>
</dbReference>
<dbReference type="EC" id="1.3.1.98" evidence="2"/>
<dbReference type="InterPro" id="IPR007302">
    <property type="entry name" value="CP_ATPgrasp"/>
</dbReference>
<proteinExistence type="predicted"/>
<protein>
    <submittedName>
        <fullName evidence="2">UDP-N-acetylmuramate dehydrogenase domain protein</fullName>
        <ecNumber evidence="2">1.3.1.98</ecNumber>
    </submittedName>
</protein>
<reference evidence="2 3" key="1">
    <citation type="submission" date="2014-01" db="EMBL/GenBank/DDBJ databases">
        <authorList>
            <person name="Dobos K."/>
            <person name="Lenaerts A."/>
            <person name="Ordway D."/>
            <person name="DeGroote M.A."/>
            <person name="Parker T."/>
            <person name="Sizemore C."/>
            <person name="Tallon L.J."/>
            <person name="Sadzewicz L.K."/>
            <person name="Sengamalay N."/>
            <person name="Fraser C.M."/>
            <person name="Hine E."/>
            <person name="Shefchek K.A."/>
            <person name="Das S.P."/>
            <person name="Tettelin H."/>
        </authorList>
    </citation>
    <scope>NUCLEOTIDE SEQUENCE [LARGE SCALE GENOMIC DNA]</scope>
    <source>
        <strain evidence="2 3">Harvey</strain>
    </source>
</reference>
<keyword evidence="2" id="KW-0560">Oxidoreductase</keyword>
<dbReference type="Gene3D" id="3.30.1490.270">
    <property type="match status" value="1"/>
</dbReference>
<organism evidence="2 3">
    <name type="scientific">Mycobacterium ulcerans str. Harvey</name>
    <dbReference type="NCBI Taxonomy" id="1299332"/>
    <lineage>
        <taxon>Bacteria</taxon>
        <taxon>Bacillati</taxon>
        <taxon>Actinomycetota</taxon>
        <taxon>Actinomycetes</taxon>
        <taxon>Mycobacteriales</taxon>
        <taxon>Mycobacteriaceae</taxon>
        <taxon>Mycobacterium</taxon>
        <taxon>Mycobacterium ulcerans group</taxon>
    </lineage>
</organism>
<keyword evidence="3" id="KW-1185">Reference proteome</keyword>
<name>A0ABP3ADG8_MYCUL</name>
<accession>A0ABP3ADG8</accession>
<feature type="domain" description="Circularly permuted ATPgrasp" evidence="1">
    <location>
        <begin position="1"/>
        <end position="85"/>
    </location>
</feature>
<dbReference type="PANTHER" id="PTHR34595:SF7">
    <property type="entry name" value="SLL1039 PROTEIN"/>
    <property type="match status" value="1"/>
</dbReference>
<dbReference type="GO" id="GO:0008762">
    <property type="term" value="F:UDP-N-acetylmuramate dehydrogenase activity"/>
    <property type="evidence" value="ECO:0007669"/>
    <property type="project" value="UniProtKB-EC"/>
</dbReference>